<dbReference type="SUPFAM" id="SSF63829">
    <property type="entry name" value="Calcium-dependent phosphotriesterase"/>
    <property type="match status" value="1"/>
</dbReference>
<accession>A0A7H9CIZ2</accession>
<dbReference type="Proteomes" id="UP000509414">
    <property type="component" value="Chromosome"/>
</dbReference>
<keyword evidence="1" id="KW-0732">Signal</keyword>
<reference evidence="2 3" key="1">
    <citation type="submission" date="2020-02" db="EMBL/GenBank/DDBJ databases">
        <title>Complete genome sequence of the novel Campylobacter species Candidatus Campylobacter infans.</title>
        <authorList>
            <person name="Duim B."/>
            <person name="Zomer A."/>
            <person name="van der Graaf L."/>
            <person name="Wagenaar J."/>
        </authorList>
    </citation>
    <scope>NUCLEOTIDE SEQUENCE [LARGE SCALE GENOMIC DNA]</scope>
    <source>
        <strain evidence="2 3">19S00001</strain>
    </source>
</reference>
<dbReference type="Pfam" id="PF05787">
    <property type="entry name" value="PhoX"/>
    <property type="match status" value="1"/>
</dbReference>
<sequence length="600" mass="66695">MQRRTFLKTTCGAIGFASFFSPSAVFAASSENLLGFEQIAFNDKDKFVVPQGYEAKPLISWGDALFSKASAFDENKIIDQRAVENANLVFGDNNDGMALFELENGNALLAVNNEYINPEIMFSHKGEKTTLEDVRYMQNSLGVSIFEISKDKDGFFQVVLDSPYNRRITAQTPMKLQGAAKGHKLMRTAADKKGELVLGTLNNCANGQTPWGTYLTCEENVDDFFGSSEANQAFTPALKRYGFNKESVYKWELDPRFDLAKNPNEANRFGWVVEIDPYNPNSTPIKRTALGRFKHENAEVLINKDGRVVVYMGDDEANEFLYKFVSKNKFNKTNKTANKDILDSGTLYVAKFNGDLLEGVGEWIELSYGKNGLDKSSGFNSQAEILIHARLAASFVGATPMDRPEWIAADLKGEFVYATMTNNTKREKIDSANPRTNNIYGQIISWQAQNKDHAGKNFKWSIFALMGNPEVYPNGTRRGSSNINAENMFNSPDGLKFDKFGRLWIQSDGKYSNKGDYAKMGNNQMLCANPNTGEIRRFLSGPVACEITGCTFSKDSTVMFVGVQHPGEFGAKSHFPNGKNTTPRSTVMQIKKLDGGVIGS</sequence>
<dbReference type="KEGG" id="cinf:CINF_0148"/>
<evidence type="ECO:0000313" key="2">
    <source>
        <dbReference type="EMBL" id="QLI04699.1"/>
    </source>
</evidence>
<dbReference type="PANTHER" id="PTHR35399:SF2">
    <property type="entry name" value="DUF839 DOMAIN-CONTAINING PROTEIN"/>
    <property type="match status" value="1"/>
</dbReference>
<feature type="signal peptide" evidence="1">
    <location>
        <begin position="1"/>
        <end position="27"/>
    </location>
</feature>
<protein>
    <submittedName>
        <fullName evidence="2">Phosphatase, PhoX family (DUF839 domain)</fullName>
    </submittedName>
</protein>
<evidence type="ECO:0000256" key="1">
    <source>
        <dbReference type="SAM" id="SignalP"/>
    </source>
</evidence>
<evidence type="ECO:0000313" key="3">
    <source>
        <dbReference type="Proteomes" id="UP000509414"/>
    </source>
</evidence>
<organism evidence="2 3">
    <name type="scientific">Candidatus Campylobacter infans</name>
    <dbReference type="NCBI Taxonomy" id="2561898"/>
    <lineage>
        <taxon>Bacteria</taxon>
        <taxon>Pseudomonadati</taxon>
        <taxon>Campylobacterota</taxon>
        <taxon>Epsilonproteobacteria</taxon>
        <taxon>Campylobacterales</taxon>
        <taxon>Campylobacteraceae</taxon>
        <taxon>Campylobacter</taxon>
    </lineage>
</organism>
<proteinExistence type="predicted"/>
<dbReference type="InterPro" id="IPR008557">
    <property type="entry name" value="PhoX"/>
</dbReference>
<keyword evidence="3" id="KW-1185">Reference proteome</keyword>
<dbReference type="AlphaFoldDB" id="A0A7H9CIZ2"/>
<name>A0A7H9CIZ2_9BACT</name>
<dbReference type="RefSeq" id="WP_179975381.1">
    <property type="nucleotide sequence ID" value="NZ_CP049075.1"/>
</dbReference>
<feature type="chain" id="PRO_5028975007" evidence="1">
    <location>
        <begin position="28"/>
        <end position="600"/>
    </location>
</feature>
<dbReference type="PANTHER" id="PTHR35399">
    <property type="entry name" value="SLR8030 PROTEIN"/>
    <property type="match status" value="1"/>
</dbReference>
<gene>
    <name evidence="2" type="ORF">CINF_0148</name>
</gene>
<dbReference type="EMBL" id="CP049075">
    <property type="protein sequence ID" value="QLI04699.1"/>
    <property type="molecule type" value="Genomic_DNA"/>
</dbReference>